<gene>
    <name evidence="1" type="ORF">LCGC14_3038670</name>
</gene>
<evidence type="ECO:0008006" key="2">
    <source>
        <dbReference type="Google" id="ProtNLM"/>
    </source>
</evidence>
<name>A0A0F8WQ15_9ZZZZ</name>
<dbReference type="AlphaFoldDB" id="A0A0F8WQ15"/>
<comment type="caution">
    <text evidence="1">The sequence shown here is derived from an EMBL/GenBank/DDBJ whole genome shotgun (WGS) entry which is preliminary data.</text>
</comment>
<evidence type="ECO:0000313" key="1">
    <source>
        <dbReference type="EMBL" id="KKK59012.1"/>
    </source>
</evidence>
<sequence length="21" mass="2451">WVINDQGKEGWVPVKNVKIIK</sequence>
<dbReference type="EMBL" id="LAZR01063690">
    <property type="protein sequence ID" value="KKK59012.1"/>
    <property type="molecule type" value="Genomic_DNA"/>
</dbReference>
<reference evidence="1" key="1">
    <citation type="journal article" date="2015" name="Nature">
        <title>Complex archaea that bridge the gap between prokaryotes and eukaryotes.</title>
        <authorList>
            <person name="Spang A."/>
            <person name="Saw J.H."/>
            <person name="Jorgensen S.L."/>
            <person name="Zaremba-Niedzwiedzka K."/>
            <person name="Martijn J."/>
            <person name="Lind A.E."/>
            <person name="van Eijk R."/>
            <person name="Schleper C."/>
            <person name="Guy L."/>
            <person name="Ettema T.J."/>
        </authorList>
    </citation>
    <scope>NUCLEOTIDE SEQUENCE</scope>
</reference>
<organism evidence="1">
    <name type="scientific">marine sediment metagenome</name>
    <dbReference type="NCBI Taxonomy" id="412755"/>
    <lineage>
        <taxon>unclassified sequences</taxon>
        <taxon>metagenomes</taxon>
        <taxon>ecological metagenomes</taxon>
    </lineage>
</organism>
<protein>
    <recommendedName>
        <fullName evidence="2">SH3 domain-containing protein</fullName>
    </recommendedName>
</protein>
<proteinExistence type="predicted"/>
<accession>A0A0F8WQ15</accession>
<feature type="non-terminal residue" evidence="1">
    <location>
        <position position="1"/>
    </location>
</feature>